<dbReference type="InterPro" id="IPR029058">
    <property type="entry name" value="AB_hydrolase_fold"/>
</dbReference>
<dbReference type="AlphaFoldDB" id="A0A3B0UGS8"/>
<accession>A0A3B0UGS8</accession>
<feature type="domain" description="Dienelactone hydrolase" evidence="2">
    <location>
        <begin position="76"/>
        <end position="280"/>
    </location>
</feature>
<dbReference type="PANTHER" id="PTHR22946:SF9">
    <property type="entry name" value="POLYKETIDE TRANSFERASE AF380"/>
    <property type="match status" value="1"/>
</dbReference>
<organism evidence="3">
    <name type="scientific">hydrothermal vent metagenome</name>
    <dbReference type="NCBI Taxonomy" id="652676"/>
    <lineage>
        <taxon>unclassified sequences</taxon>
        <taxon>metagenomes</taxon>
        <taxon>ecological metagenomes</taxon>
    </lineage>
</organism>
<sequence length="302" mass="33574">MKSTNIIKPIYLLSLLLTSFFGVSQPSIGEEGFSVIREAYSYDKTLPLHISTKDPVEFVAYFRTELHFTGVNEKVGAYLAIPKSGEGPFPVVLLIDGMGGSKERWFMGDNWPNGLETVEALVGKGFAVFSIDAALHGERFDTTGVFPQPLSLRKENLMYTVRDMIRQTVQDYMRGLDYLETRNDINTKAIGVYGLSMGGTVAFILTGLDERIKMAATGVAVVYGNEYSLVNAYNFTTRIKTKPVLMIMGDKDGYYTPESATQLFNSIGGKKKKLIMFEGAHKVPASYIPTIADWFAKDLLQF</sequence>
<evidence type="ECO:0000259" key="2">
    <source>
        <dbReference type="Pfam" id="PF01738"/>
    </source>
</evidence>
<proteinExistence type="predicted"/>
<evidence type="ECO:0000313" key="3">
    <source>
        <dbReference type="EMBL" id="VAW27553.1"/>
    </source>
</evidence>
<reference evidence="3" key="1">
    <citation type="submission" date="2018-06" db="EMBL/GenBank/DDBJ databases">
        <authorList>
            <person name="Zhirakovskaya E."/>
        </authorList>
    </citation>
    <scope>NUCLEOTIDE SEQUENCE</scope>
</reference>
<dbReference type="SUPFAM" id="SSF53474">
    <property type="entry name" value="alpha/beta-Hydrolases"/>
    <property type="match status" value="1"/>
</dbReference>
<dbReference type="InterPro" id="IPR050261">
    <property type="entry name" value="FrsA_esterase"/>
</dbReference>
<dbReference type="InterPro" id="IPR002925">
    <property type="entry name" value="Dienelactn_hydro"/>
</dbReference>
<protein>
    <recommendedName>
        <fullName evidence="2">Dienelactone hydrolase domain-containing protein</fullName>
    </recommendedName>
</protein>
<dbReference type="Pfam" id="PF01738">
    <property type="entry name" value="DLH"/>
    <property type="match status" value="1"/>
</dbReference>
<keyword evidence="1" id="KW-0378">Hydrolase</keyword>
<dbReference type="PANTHER" id="PTHR22946">
    <property type="entry name" value="DIENELACTONE HYDROLASE DOMAIN-CONTAINING PROTEIN-RELATED"/>
    <property type="match status" value="1"/>
</dbReference>
<gene>
    <name evidence="3" type="ORF">MNBD_BACTEROID06-968</name>
</gene>
<dbReference type="GO" id="GO:0016788">
    <property type="term" value="F:hydrolase activity, acting on ester bonds"/>
    <property type="evidence" value="ECO:0007669"/>
    <property type="project" value="UniProtKB-ARBA"/>
</dbReference>
<evidence type="ECO:0000256" key="1">
    <source>
        <dbReference type="ARBA" id="ARBA00022801"/>
    </source>
</evidence>
<dbReference type="EMBL" id="UOES01000259">
    <property type="protein sequence ID" value="VAW27553.1"/>
    <property type="molecule type" value="Genomic_DNA"/>
</dbReference>
<name>A0A3B0UGS8_9ZZZZ</name>
<dbReference type="Gene3D" id="3.40.50.1820">
    <property type="entry name" value="alpha/beta hydrolase"/>
    <property type="match status" value="1"/>
</dbReference>